<comment type="catalytic activity">
    <reaction evidence="6">
        <text>precorrin-2 + NAD(+) = sirohydrochlorin + NADH + 2 H(+)</text>
        <dbReference type="Rhea" id="RHEA:15613"/>
        <dbReference type="ChEBI" id="CHEBI:15378"/>
        <dbReference type="ChEBI" id="CHEBI:57540"/>
        <dbReference type="ChEBI" id="CHEBI:57945"/>
        <dbReference type="ChEBI" id="CHEBI:58351"/>
        <dbReference type="ChEBI" id="CHEBI:58827"/>
        <dbReference type="EC" id="1.3.1.76"/>
    </reaction>
</comment>
<feature type="domain" description="Siroheme synthase central" evidence="7">
    <location>
        <begin position="122"/>
        <end position="147"/>
    </location>
</feature>
<evidence type="ECO:0000256" key="5">
    <source>
        <dbReference type="ARBA" id="ARBA00023244"/>
    </source>
</evidence>
<dbReference type="GO" id="GO:0004325">
    <property type="term" value="F:ferrochelatase activity"/>
    <property type="evidence" value="ECO:0007669"/>
    <property type="project" value="InterPro"/>
</dbReference>
<organism evidence="8 9">
    <name type="scientific">Candidatus Mailhella merdigallinarum</name>
    <dbReference type="NCBI Taxonomy" id="2838658"/>
    <lineage>
        <taxon>Bacteria</taxon>
        <taxon>Pseudomonadati</taxon>
        <taxon>Thermodesulfobacteriota</taxon>
        <taxon>Desulfovibrionia</taxon>
        <taxon>Desulfovibrionales</taxon>
        <taxon>Desulfovibrionaceae</taxon>
        <taxon>Mailhella</taxon>
    </lineage>
</organism>
<evidence type="ECO:0000313" key="8">
    <source>
        <dbReference type="EMBL" id="HJA08802.1"/>
    </source>
</evidence>
<reference evidence="8" key="2">
    <citation type="submission" date="2021-04" db="EMBL/GenBank/DDBJ databases">
        <authorList>
            <person name="Gilroy R."/>
        </authorList>
    </citation>
    <scope>NUCLEOTIDE SEQUENCE</scope>
    <source>
        <strain evidence="8">CHK186-16707</strain>
    </source>
</reference>
<dbReference type="Pfam" id="PF13241">
    <property type="entry name" value="NAD_binding_7"/>
    <property type="match status" value="1"/>
</dbReference>
<evidence type="ECO:0000256" key="1">
    <source>
        <dbReference type="ARBA" id="ARBA00005010"/>
    </source>
</evidence>
<dbReference type="InterPro" id="IPR006367">
    <property type="entry name" value="Sirohaem_synthase_N"/>
</dbReference>
<keyword evidence="3" id="KW-0560">Oxidoreductase</keyword>
<name>A0A9D2HEA1_9BACT</name>
<dbReference type="EMBL" id="DXAN01000022">
    <property type="protein sequence ID" value="HJA08802.1"/>
    <property type="molecule type" value="Genomic_DNA"/>
</dbReference>
<evidence type="ECO:0000259" key="7">
    <source>
        <dbReference type="Pfam" id="PF14824"/>
    </source>
</evidence>
<dbReference type="PANTHER" id="PTHR35330:SF1">
    <property type="entry name" value="SIROHEME BIOSYNTHESIS PROTEIN MET8"/>
    <property type="match status" value="1"/>
</dbReference>
<evidence type="ECO:0000313" key="9">
    <source>
        <dbReference type="Proteomes" id="UP000824225"/>
    </source>
</evidence>
<reference evidence="8" key="1">
    <citation type="journal article" date="2021" name="PeerJ">
        <title>Extensive microbial diversity within the chicken gut microbiome revealed by metagenomics and culture.</title>
        <authorList>
            <person name="Gilroy R."/>
            <person name="Ravi A."/>
            <person name="Getino M."/>
            <person name="Pursley I."/>
            <person name="Horton D.L."/>
            <person name="Alikhan N.F."/>
            <person name="Baker D."/>
            <person name="Gharbi K."/>
            <person name="Hall N."/>
            <person name="Watson M."/>
            <person name="Adriaenssens E.M."/>
            <person name="Foster-Nyarko E."/>
            <person name="Jarju S."/>
            <person name="Secka A."/>
            <person name="Antonio M."/>
            <person name="Oren A."/>
            <person name="Chaudhuri R.R."/>
            <person name="La Ragione R."/>
            <person name="Hildebrand F."/>
            <person name="Pallen M.J."/>
        </authorList>
    </citation>
    <scope>NUCLEOTIDE SEQUENCE</scope>
    <source>
        <strain evidence="8">CHK186-16707</strain>
    </source>
</reference>
<dbReference type="AlphaFoldDB" id="A0A9D2HEA1"/>
<dbReference type="InterPro" id="IPR028281">
    <property type="entry name" value="Sirohaem_synthase_central"/>
</dbReference>
<dbReference type="Pfam" id="PF14824">
    <property type="entry name" value="Sirohm_synth_M"/>
    <property type="match status" value="1"/>
</dbReference>
<dbReference type="Gene3D" id="3.40.50.720">
    <property type="entry name" value="NAD(P)-binding Rossmann-like Domain"/>
    <property type="match status" value="1"/>
</dbReference>
<sequence length="229" mass="24993">MRYYPIFLDLRGKRCLVVGAGRVGRRKIAGLLECDPAEVLVLDPGVPSAEVRSLFEHPAVRHERRAFAADDAAGRQLAFAATPERTVNAFVAACCRDRGVPCNVADAPDQSDFLVPARVESGSLTLAVSTGGASPALARALREDLEKWLGRRYSRLVCLLDKLRPAILALRLGSDANAEMFRALCALPLRETLAEALNESDFGRAEVLLREILPSVLHPFLAELLHELD</sequence>
<dbReference type="PANTHER" id="PTHR35330">
    <property type="entry name" value="SIROHEME BIOSYNTHESIS PROTEIN MET8"/>
    <property type="match status" value="1"/>
</dbReference>
<dbReference type="Gene3D" id="3.30.160.110">
    <property type="entry name" value="Siroheme synthase, domain 2"/>
    <property type="match status" value="1"/>
</dbReference>
<evidence type="ECO:0000256" key="6">
    <source>
        <dbReference type="ARBA" id="ARBA00047561"/>
    </source>
</evidence>
<dbReference type="SUPFAM" id="SSF51735">
    <property type="entry name" value="NAD(P)-binding Rossmann-fold domains"/>
    <property type="match status" value="1"/>
</dbReference>
<gene>
    <name evidence="8" type="ORF">H9962_06405</name>
</gene>
<dbReference type="InterPro" id="IPR028161">
    <property type="entry name" value="Met8-like"/>
</dbReference>
<accession>A0A9D2HEA1</accession>
<dbReference type="GO" id="GO:0043115">
    <property type="term" value="F:precorrin-2 dehydrogenase activity"/>
    <property type="evidence" value="ECO:0007669"/>
    <property type="project" value="UniProtKB-EC"/>
</dbReference>
<proteinExistence type="predicted"/>
<protein>
    <recommendedName>
        <fullName evidence="2">precorrin-2 dehydrogenase</fullName>
        <ecNumber evidence="2">1.3.1.76</ecNumber>
    </recommendedName>
</protein>
<keyword evidence="4" id="KW-0520">NAD</keyword>
<dbReference type="EC" id="1.3.1.76" evidence="2"/>
<evidence type="ECO:0000256" key="4">
    <source>
        <dbReference type="ARBA" id="ARBA00023027"/>
    </source>
</evidence>
<dbReference type="GO" id="GO:0019354">
    <property type="term" value="P:siroheme biosynthetic process"/>
    <property type="evidence" value="ECO:0007669"/>
    <property type="project" value="InterPro"/>
</dbReference>
<dbReference type="NCBIfam" id="TIGR01470">
    <property type="entry name" value="cysG_Nterm"/>
    <property type="match status" value="1"/>
</dbReference>
<evidence type="ECO:0000256" key="2">
    <source>
        <dbReference type="ARBA" id="ARBA00012400"/>
    </source>
</evidence>
<keyword evidence="5" id="KW-0627">Porphyrin biosynthesis</keyword>
<dbReference type="Proteomes" id="UP000824225">
    <property type="component" value="Unassembled WGS sequence"/>
</dbReference>
<dbReference type="InterPro" id="IPR036291">
    <property type="entry name" value="NAD(P)-bd_dom_sf"/>
</dbReference>
<evidence type="ECO:0000256" key="3">
    <source>
        <dbReference type="ARBA" id="ARBA00023002"/>
    </source>
</evidence>
<comment type="pathway">
    <text evidence="1">Porphyrin-containing compound metabolism; siroheme biosynthesis; sirohydrochlorin from precorrin-2: step 1/1.</text>
</comment>
<comment type="caution">
    <text evidence="8">The sequence shown here is derived from an EMBL/GenBank/DDBJ whole genome shotgun (WGS) entry which is preliminary data.</text>
</comment>
<dbReference type="SUPFAM" id="SSF75615">
    <property type="entry name" value="Siroheme synthase middle domains-like"/>
    <property type="match status" value="1"/>
</dbReference>